<proteinExistence type="predicted"/>
<dbReference type="EMBL" id="CAADEZ010000075">
    <property type="protein sequence ID" value="VFJ49693.1"/>
    <property type="molecule type" value="Genomic_DNA"/>
</dbReference>
<dbReference type="EMBL" id="CAADFA010000168">
    <property type="protein sequence ID" value="VFJ56019.1"/>
    <property type="molecule type" value="Genomic_DNA"/>
</dbReference>
<evidence type="ECO:0000313" key="3">
    <source>
        <dbReference type="EMBL" id="VFK10856.1"/>
    </source>
</evidence>
<organism evidence="2">
    <name type="scientific">Candidatus Kentrum sp. FM</name>
    <dbReference type="NCBI Taxonomy" id="2126340"/>
    <lineage>
        <taxon>Bacteria</taxon>
        <taxon>Pseudomonadati</taxon>
        <taxon>Pseudomonadota</taxon>
        <taxon>Gammaproteobacteria</taxon>
        <taxon>Candidatus Kentrum</taxon>
    </lineage>
</organism>
<sequence>MVINTTPVYPGCPCPHSTGEGCDDYENRPEDPCKHFNCGWIIKNSPLPDWMKPNNGKVILLFNKLDWNGYPVDLAIPVGEKIPRRSLEWIEAFSRKHMRPFMYTEQIVKAGKFQKEQQVFGYGPPAFQQDLLRWQKEGKKLW</sequence>
<protein>
    <submittedName>
        <fullName evidence="2">Uncharacterized protein</fullName>
    </submittedName>
</protein>
<name>A0A450SPV2_9GAMM</name>
<gene>
    <name evidence="1" type="ORF">BECKFM1743A_GA0114220_100757</name>
    <name evidence="3" type="ORF">BECKFM1743B_GA0114221_101575</name>
    <name evidence="2" type="ORF">BECKFM1743C_GA0114222_101682</name>
</gene>
<accession>A0A450SPV2</accession>
<dbReference type="AlphaFoldDB" id="A0A450SPV2"/>
<evidence type="ECO:0000313" key="2">
    <source>
        <dbReference type="EMBL" id="VFJ56019.1"/>
    </source>
</evidence>
<evidence type="ECO:0000313" key="1">
    <source>
        <dbReference type="EMBL" id="VFJ49693.1"/>
    </source>
</evidence>
<reference evidence="2" key="1">
    <citation type="submission" date="2019-02" db="EMBL/GenBank/DDBJ databases">
        <authorList>
            <person name="Gruber-Vodicka R. H."/>
            <person name="Seah K. B. B."/>
        </authorList>
    </citation>
    <scope>NUCLEOTIDE SEQUENCE</scope>
    <source>
        <strain evidence="1">BECK_BZ163</strain>
        <strain evidence="3">BECK_BZ164</strain>
        <strain evidence="2">BECK_BZ165</strain>
    </source>
</reference>
<dbReference type="EMBL" id="CAADFL010000157">
    <property type="protein sequence ID" value="VFK10856.1"/>
    <property type="molecule type" value="Genomic_DNA"/>
</dbReference>